<gene>
    <name evidence="3" type="ORF">SAMN05660862_2859</name>
</gene>
<evidence type="ECO:0000259" key="2">
    <source>
        <dbReference type="Pfam" id="PF21012"/>
    </source>
</evidence>
<accession>A0A1X7KGI1</accession>
<reference evidence="3 4" key="1">
    <citation type="submission" date="2017-04" db="EMBL/GenBank/DDBJ databases">
        <authorList>
            <person name="Afonso C.L."/>
            <person name="Miller P.J."/>
            <person name="Scott M.A."/>
            <person name="Spackman E."/>
            <person name="Goraichik I."/>
            <person name="Dimitrov K.M."/>
            <person name="Suarez D.L."/>
            <person name="Swayne D.E."/>
        </authorList>
    </citation>
    <scope>NUCLEOTIDE SEQUENCE [LARGE SCALE GENOMIC DNA]</scope>
    <source>
        <strain evidence="3 4">DSM 22418</strain>
    </source>
</reference>
<dbReference type="SUPFAM" id="SSF56935">
    <property type="entry name" value="Porins"/>
    <property type="match status" value="1"/>
</dbReference>
<evidence type="ECO:0000313" key="4">
    <source>
        <dbReference type="Proteomes" id="UP000192980"/>
    </source>
</evidence>
<dbReference type="STRING" id="561061.SAMN05660862_2859"/>
<feature type="chain" id="PRO_5012575484" description="DUF6850 domain-containing protein" evidence="1">
    <location>
        <begin position="21"/>
        <end position="519"/>
    </location>
</feature>
<name>A0A1X7KGI1_9SPHI</name>
<organism evidence="3 4">
    <name type="scientific">Sphingobacterium psychroaquaticum</name>
    <dbReference type="NCBI Taxonomy" id="561061"/>
    <lineage>
        <taxon>Bacteria</taxon>
        <taxon>Pseudomonadati</taxon>
        <taxon>Bacteroidota</taxon>
        <taxon>Sphingobacteriia</taxon>
        <taxon>Sphingobacteriales</taxon>
        <taxon>Sphingobacteriaceae</taxon>
        <taxon>Sphingobacterium</taxon>
    </lineage>
</organism>
<feature type="signal peptide" evidence="1">
    <location>
        <begin position="1"/>
        <end position="20"/>
    </location>
</feature>
<dbReference type="EMBL" id="FXAU01000005">
    <property type="protein sequence ID" value="SMG40136.1"/>
    <property type="molecule type" value="Genomic_DNA"/>
</dbReference>
<dbReference type="Proteomes" id="UP000192980">
    <property type="component" value="Unassembled WGS sequence"/>
</dbReference>
<keyword evidence="4" id="KW-1185">Reference proteome</keyword>
<dbReference type="InterPro" id="IPR049236">
    <property type="entry name" value="DUF6850"/>
</dbReference>
<proteinExistence type="predicted"/>
<protein>
    <recommendedName>
        <fullName evidence="2">DUF6850 domain-containing protein</fullName>
    </recommendedName>
</protein>
<dbReference type="Pfam" id="PF21012">
    <property type="entry name" value="DUF6850"/>
    <property type="match status" value="1"/>
</dbReference>
<evidence type="ECO:0000256" key="1">
    <source>
        <dbReference type="SAM" id="SignalP"/>
    </source>
</evidence>
<dbReference type="RefSeq" id="WP_144036585.1">
    <property type="nucleotide sequence ID" value="NZ_FXAU01000005.1"/>
</dbReference>
<sequence length="519" mass="58830">MNRRIVLGLLLTGVTGAAMAQEGKQVLDKMVLQEVSIDSRNSALLQTVRTSNIGESTVSYMVEDGDFKHPLLAAQSHYFDFSSKRYQEFKGWKLYGRFDLRTGIEKDVPHTSQLDPLRLNPYILMDSLQGDWNKQRYGLEVKVASPFFKDRVAVGLGLKYAVNTGARQRDPRPENTQNDLELIPSVAYKINDRNILGLFGSYNYLGEDVKITNVNYNVAHNLYKLLGLGEYEGSSPIFLSSADIIRRYAGNRFGGGLNYSYANGGFRSHLEGFFQQHTEKATDGSTYPKNAGEHRYKRYGFQADLSQTTTSGIHQLRAEWIQTDIENEEFHQYQDPITRNYVTLFSAVLNTNLVTQAALRYQFGRLKGDKLSWKAGAKAQYHGWDNRYASNRSQQTVDRMQYEVDFDKYFTSADQSGLVLHAGVGYSDAFKTIFNYEEKAYSTNFIAKEILYPTNAFMSTDFWQINAAVQYVFKPTAKSGTQFYIKASGGYLKPTEGNAYFAKSMSRMNGQLAIGIFSF</sequence>
<evidence type="ECO:0000313" key="3">
    <source>
        <dbReference type="EMBL" id="SMG40136.1"/>
    </source>
</evidence>
<dbReference type="AlphaFoldDB" id="A0A1X7KGI1"/>
<keyword evidence="1" id="KW-0732">Signal</keyword>
<dbReference type="OrthoDB" id="662051at2"/>
<feature type="domain" description="DUF6850" evidence="2">
    <location>
        <begin position="43"/>
        <end position="517"/>
    </location>
</feature>